<organism evidence="2 3">
    <name type="scientific">Halotia branconii CENA392</name>
    <dbReference type="NCBI Taxonomy" id="1539056"/>
    <lineage>
        <taxon>Bacteria</taxon>
        <taxon>Bacillati</taxon>
        <taxon>Cyanobacteriota</taxon>
        <taxon>Cyanophyceae</taxon>
        <taxon>Nostocales</taxon>
        <taxon>Nodulariaceae</taxon>
        <taxon>Halotia</taxon>
    </lineage>
</organism>
<dbReference type="Proteomes" id="UP001223520">
    <property type="component" value="Chromosome"/>
</dbReference>
<dbReference type="KEGG" id="hbq:QI031_07910"/>
<sequence>MNINLFRKFAPQVFAIAAMFSVAISYYKPLRVYAQEIPVEPPQGTTQQQEIPVEPPQGTTQQQEIPVEPPQGTTQQQEIPVEPPQGTTQRICSLDPVEDLLPPPQQSQQGNSLLSYLAQEGFTQSQGGGWVCYVNDPKKDGRYYTLFKVQELDGKLIGSSFLDNGSLIKGQEERSVEFFMTLVERHMNTTPENLQSIRRYLESFVALVKEGKIQPSRRGFLFDQPNRALLLYHTLPTGELKGTAITINIQSPNSLSSNSVKRKFPSSLRNSLKQNR</sequence>
<accession>A0AAJ6PB39</accession>
<gene>
    <name evidence="2" type="ORF">QI031_07910</name>
</gene>
<dbReference type="AlphaFoldDB" id="A0AAJ6PB39"/>
<name>A0AAJ6PB39_9CYAN</name>
<proteinExistence type="predicted"/>
<dbReference type="RefSeq" id="WP_281484640.1">
    <property type="nucleotide sequence ID" value="NZ_CP124543.1"/>
</dbReference>
<feature type="region of interest" description="Disordered" evidence="1">
    <location>
        <begin position="254"/>
        <end position="276"/>
    </location>
</feature>
<evidence type="ECO:0000313" key="2">
    <source>
        <dbReference type="EMBL" id="WGV27402.1"/>
    </source>
</evidence>
<evidence type="ECO:0000313" key="3">
    <source>
        <dbReference type="Proteomes" id="UP001223520"/>
    </source>
</evidence>
<dbReference type="EMBL" id="CP124543">
    <property type="protein sequence ID" value="WGV27402.1"/>
    <property type="molecule type" value="Genomic_DNA"/>
</dbReference>
<evidence type="ECO:0000256" key="1">
    <source>
        <dbReference type="SAM" id="MobiDB-lite"/>
    </source>
</evidence>
<feature type="compositionally biased region" description="Polar residues" evidence="1">
    <location>
        <begin position="267"/>
        <end position="276"/>
    </location>
</feature>
<protein>
    <submittedName>
        <fullName evidence="2">Uncharacterized protein</fullName>
    </submittedName>
</protein>
<reference evidence="2 3" key="1">
    <citation type="journal article" date="2023" name="Limnol Oceanogr Lett">
        <title>Environmental adaptations by the intertidal Antarctic cyanobacterium Halotia branconii CENA392 as revealed using long-read genome sequencing.</title>
        <authorList>
            <person name="Dextro R.B."/>
            <person name="Delbaje E."/>
            <person name="Freitas P.N.N."/>
            <person name="Geraldes V."/>
            <person name="Pinto E."/>
            <person name="Long P.F."/>
            <person name="Fiore M.F."/>
        </authorList>
    </citation>
    <scope>NUCLEOTIDE SEQUENCE [LARGE SCALE GENOMIC DNA]</scope>
    <source>
        <strain evidence="2 3">CENA392</strain>
    </source>
</reference>
<keyword evidence="3" id="KW-1185">Reference proteome</keyword>
<feature type="region of interest" description="Disordered" evidence="1">
    <location>
        <begin position="41"/>
        <end position="87"/>
    </location>
</feature>